<sequence>MAAYTEARQVIKDITTYAKKVKDSEMLSKIIDLQSNIIDMHEENQELKDQIRDVRDQLAKVSENLIDRERLAKFHDMFVDEDKLKYIETSPKPYTDALLEHMYCPRCLQKDEKLISMGKNDDYGNEVYGLICPVCGFSTWFGNNPNLGSVSTF</sequence>
<organism evidence="2 3">
    <name type="scientific">Lentilactobacillus sunkii</name>
    <dbReference type="NCBI Taxonomy" id="481719"/>
    <lineage>
        <taxon>Bacteria</taxon>
        <taxon>Bacillati</taxon>
        <taxon>Bacillota</taxon>
        <taxon>Bacilli</taxon>
        <taxon>Lactobacillales</taxon>
        <taxon>Lactobacillaceae</taxon>
        <taxon>Lentilactobacillus</taxon>
    </lineage>
</organism>
<protein>
    <submittedName>
        <fullName evidence="2">Uncharacterized protein</fullName>
    </submittedName>
</protein>
<dbReference type="AlphaFoldDB" id="A0A1E7XJB6"/>
<proteinExistence type="predicted"/>
<evidence type="ECO:0000313" key="3">
    <source>
        <dbReference type="Proteomes" id="UP000177010"/>
    </source>
</evidence>
<dbReference type="Proteomes" id="UP000177010">
    <property type="component" value="Unassembled WGS sequence"/>
</dbReference>
<evidence type="ECO:0000256" key="1">
    <source>
        <dbReference type="SAM" id="Coils"/>
    </source>
</evidence>
<reference evidence="2 3" key="1">
    <citation type="submission" date="2016-09" db="EMBL/GenBank/DDBJ databases">
        <title>Genome Sequence of Lactobacillus sunkii Strain CG01.</title>
        <authorList>
            <person name="Poehlein A."/>
            <person name="Gabris C."/>
            <person name="Bengelsdorf F.R."/>
            <person name="Duerre P."/>
            <person name="Daniel R."/>
        </authorList>
    </citation>
    <scope>NUCLEOTIDE SEQUENCE [LARGE SCALE GENOMIC DNA]</scope>
    <source>
        <strain evidence="2 3">CG_D</strain>
    </source>
</reference>
<comment type="caution">
    <text evidence="2">The sequence shown here is derived from an EMBL/GenBank/DDBJ whole genome shotgun (WGS) entry which is preliminary data.</text>
</comment>
<dbReference type="RefSeq" id="WP_070366865.1">
    <property type="nucleotide sequence ID" value="NZ_JAZHVW010000013.1"/>
</dbReference>
<gene>
    <name evidence="2" type="ORF">LASUN_00810</name>
</gene>
<keyword evidence="1" id="KW-0175">Coiled coil</keyword>
<feature type="coiled-coil region" evidence="1">
    <location>
        <begin position="30"/>
        <end position="64"/>
    </location>
</feature>
<name>A0A1E7XJB6_9LACO</name>
<dbReference type="EMBL" id="MIQE01000002">
    <property type="protein sequence ID" value="OFA13082.1"/>
    <property type="molecule type" value="Genomic_DNA"/>
</dbReference>
<evidence type="ECO:0000313" key="2">
    <source>
        <dbReference type="EMBL" id="OFA13082.1"/>
    </source>
</evidence>
<accession>A0A1E7XJB6</accession>